<keyword evidence="2 13" id="KW-0728">SH3 domain</keyword>
<comment type="subcellular location">
    <subcellularLocation>
        <location evidence="12">Peroxisome membrane</location>
    </subcellularLocation>
</comment>
<comment type="similarity">
    <text evidence="1">Belongs to the peroxin-13 family.</text>
</comment>
<feature type="region of interest" description="Disordered" evidence="14">
    <location>
        <begin position="1"/>
        <end position="54"/>
    </location>
</feature>
<keyword evidence="3" id="KW-0813">Transport</keyword>
<dbReference type="InterPro" id="IPR035463">
    <property type="entry name" value="Pex13"/>
</dbReference>
<keyword evidence="5" id="KW-0653">Protein transport</keyword>
<dbReference type="PROSITE" id="PS50002">
    <property type="entry name" value="SH3"/>
    <property type="match status" value="1"/>
</dbReference>
<reference evidence="17 18" key="1">
    <citation type="submission" date="2023-03" db="EMBL/GenBank/DDBJ databases">
        <title>Genome sequence of Lichtheimia ornata CBS 291.66.</title>
        <authorList>
            <person name="Mohabir J.T."/>
            <person name="Shea T.P."/>
            <person name="Kurbessoian T."/>
            <person name="Berby B."/>
            <person name="Fontaine J."/>
            <person name="Livny J."/>
            <person name="Gnirke A."/>
            <person name="Stajich J.E."/>
            <person name="Cuomo C.A."/>
        </authorList>
    </citation>
    <scope>NUCLEOTIDE SEQUENCE [LARGE SCALE GENOMIC DNA]</scope>
    <source>
        <strain evidence="17">CBS 291.66</strain>
    </source>
</reference>
<evidence type="ECO:0000256" key="7">
    <source>
        <dbReference type="ARBA" id="ARBA00023010"/>
    </source>
</evidence>
<comment type="caution">
    <text evidence="17">The sequence shown here is derived from an EMBL/GenBank/DDBJ whole genome shotgun (WGS) entry which is preliminary data.</text>
</comment>
<evidence type="ECO:0000256" key="1">
    <source>
        <dbReference type="ARBA" id="ARBA00006033"/>
    </source>
</evidence>
<dbReference type="InterPro" id="IPR036028">
    <property type="entry name" value="SH3-like_dom_sf"/>
</dbReference>
<dbReference type="InterPro" id="IPR001452">
    <property type="entry name" value="SH3_domain"/>
</dbReference>
<dbReference type="PANTHER" id="PTHR19332:SF1">
    <property type="entry name" value="PEROXISOMAL MEMBRANE PROTEIN PEX13"/>
    <property type="match status" value="1"/>
</dbReference>
<evidence type="ECO:0000256" key="14">
    <source>
        <dbReference type="SAM" id="MobiDB-lite"/>
    </source>
</evidence>
<dbReference type="Pfam" id="PF14604">
    <property type="entry name" value="SH3_9"/>
    <property type="match status" value="1"/>
</dbReference>
<evidence type="ECO:0000256" key="5">
    <source>
        <dbReference type="ARBA" id="ARBA00022927"/>
    </source>
</evidence>
<evidence type="ECO:0000256" key="11">
    <source>
        <dbReference type="ARBA" id="ARBA00034535"/>
    </source>
</evidence>
<dbReference type="EMBL" id="JARTCD010000069">
    <property type="protein sequence ID" value="KAJ8653965.1"/>
    <property type="molecule type" value="Genomic_DNA"/>
</dbReference>
<dbReference type="GeneID" id="83217818"/>
<dbReference type="SUPFAM" id="SSF50044">
    <property type="entry name" value="SH3-domain"/>
    <property type="match status" value="1"/>
</dbReference>
<gene>
    <name evidence="17" type="ORF">O0I10_010414</name>
</gene>
<feature type="transmembrane region" description="Helical" evidence="15">
    <location>
        <begin position="259"/>
        <end position="278"/>
    </location>
</feature>
<dbReference type="GO" id="GO:1990429">
    <property type="term" value="C:peroxisomal importomer complex"/>
    <property type="evidence" value="ECO:0007669"/>
    <property type="project" value="TreeGrafter"/>
</dbReference>
<dbReference type="AlphaFoldDB" id="A0AAD7UVE1"/>
<dbReference type="RefSeq" id="XP_058338879.1">
    <property type="nucleotide sequence ID" value="XM_058490395.1"/>
</dbReference>
<keyword evidence="18" id="KW-1185">Reference proteome</keyword>
<dbReference type="InterPro" id="IPR007223">
    <property type="entry name" value="Peroxin-13_N"/>
</dbReference>
<dbReference type="PRINTS" id="PR00452">
    <property type="entry name" value="SH3DOMAIN"/>
</dbReference>
<proteinExistence type="inferred from homology"/>
<evidence type="ECO:0000313" key="18">
    <source>
        <dbReference type="Proteomes" id="UP001234581"/>
    </source>
</evidence>
<evidence type="ECO:0000256" key="8">
    <source>
        <dbReference type="ARBA" id="ARBA00023136"/>
    </source>
</evidence>
<feature type="region of interest" description="Disordered" evidence="14">
    <location>
        <begin position="225"/>
        <end position="252"/>
    </location>
</feature>
<evidence type="ECO:0000313" key="17">
    <source>
        <dbReference type="EMBL" id="KAJ8653965.1"/>
    </source>
</evidence>
<evidence type="ECO:0000259" key="16">
    <source>
        <dbReference type="PROSITE" id="PS50002"/>
    </source>
</evidence>
<evidence type="ECO:0000256" key="10">
    <source>
        <dbReference type="ARBA" id="ARBA00029693"/>
    </source>
</evidence>
<protein>
    <recommendedName>
        <fullName evidence="11">Peroxisomal membrane protein PEX13</fullName>
    </recommendedName>
    <alternativeName>
        <fullName evidence="10">Peroxin-13</fullName>
    </alternativeName>
</protein>
<dbReference type="SMART" id="SM00326">
    <property type="entry name" value="SH3"/>
    <property type="match status" value="1"/>
</dbReference>
<evidence type="ECO:0000256" key="2">
    <source>
        <dbReference type="ARBA" id="ARBA00022443"/>
    </source>
</evidence>
<accession>A0AAD7UVE1</accession>
<evidence type="ECO:0000256" key="13">
    <source>
        <dbReference type="PROSITE-ProRule" id="PRU00192"/>
    </source>
</evidence>
<keyword evidence="4 15" id="KW-0812">Transmembrane</keyword>
<dbReference type="Gene3D" id="2.30.30.40">
    <property type="entry name" value="SH3 Domains"/>
    <property type="match status" value="1"/>
</dbReference>
<feature type="compositionally biased region" description="Polar residues" evidence="14">
    <location>
        <begin position="11"/>
        <end position="48"/>
    </location>
</feature>
<evidence type="ECO:0000256" key="9">
    <source>
        <dbReference type="ARBA" id="ARBA00023140"/>
    </source>
</evidence>
<dbReference type="GO" id="GO:0016560">
    <property type="term" value="P:protein import into peroxisome matrix, docking"/>
    <property type="evidence" value="ECO:0007669"/>
    <property type="project" value="InterPro"/>
</dbReference>
<sequence>MPSPPKPWEVSNGTSAAVSSVTTGADSSSAITSATESPTVPSRPSTMNSTGSTTFGGTGYGSGLGTYGSSYNSPYSRYGGYGSSMGSYGLGGYGGYGSYGSYGGYGGYGGYSGFGSPYSRFGTGYGRFGGYGAAGGPGDEFSLTQRMESSTRATFEVIEQIVGAFGGFAQMLDSTFMATHSSFMAMVGVAEQFGHLRHYLGNLLGIFALIRWLRRLYYRLTGRTPPAEQEEQSQQEDEQHQQEEEVQYQQEQQPKKRRSILFILAVFVGLPYMMYKLFRKAAEYHKQRMLLAQRENEAIVLYDFVAEDPMEISLRRGDTVEVLSKVDPATGEPSSWWHGRLNNGMSGLFPANYVQLQRKKLL</sequence>
<keyword evidence="6 15" id="KW-1133">Transmembrane helix</keyword>
<dbReference type="PANTHER" id="PTHR19332">
    <property type="entry name" value="PEROXISOMAL MEMBRANE PROTEIN PEX13"/>
    <property type="match status" value="1"/>
</dbReference>
<evidence type="ECO:0000256" key="3">
    <source>
        <dbReference type="ARBA" id="ARBA00022448"/>
    </source>
</evidence>
<keyword evidence="9" id="KW-0576">Peroxisome</keyword>
<dbReference type="Pfam" id="PF04088">
    <property type="entry name" value="Peroxin-13_N"/>
    <property type="match status" value="1"/>
</dbReference>
<evidence type="ECO:0000256" key="12">
    <source>
        <dbReference type="ARBA" id="ARBA00046271"/>
    </source>
</evidence>
<feature type="domain" description="SH3" evidence="16">
    <location>
        <begin position="293"/>
        <end position="359"/>
    </location>
</feature>
<organism evidence="17 18">
    <name type="scientific">Lichtheimia ornata</name>
    <dbReference type="NCBI Taxonomy" id="688661"/>
    <lineage>
        <taxon>Eukaryota</taxon>
        <taxon>Fungi</taxon>
        <taxon>Fungi incertae sedis</taxon>
        <taxon>Mucoromycota</taxon>
        <taxon>Mucoromycotina</taxon>
        <taxon>Mucoromycetes</taxon>
        <taxon>Mucorales</taxon>
        <taxon>Lichtheimiaceae</taxon>
        <taxon>Lichtheimia</taxon>
    </lineage>
</organism>
<evidence type="ECO:0000256" key="4">
    <source>
        <dbReference type="ARBA" id="ARBA00022692"/>
    </source>
</evidence>
<keyword evidence="8 15" id="KW-0472">Membrane</keyword>
<evidence type="ECO:0000256" key="6">
    <source>
        <dbReference type="ARBA" id="ARBA00022989"/>
    </source>
</evidence>
<name>A0AAD7UVE1_9FUNG</name>
<dbReference type="Proteomes" id="UP001234581">
    <property type="component" value="Unassembled WGS sequence"/>
</dbReference>
<evidence type="ECO:0000256" key="15">
    <source>
        <dbReference type="SAM" id="Phobius"/>
    </source>
</evidence>
<keyword evidence="7" id="KW-0811">Translocation</keyword>
<dbReference type="GO" id="GO:0005778">
    <property type="term" value="C:peroxisomal membrane"/>
    <property type="evidence" value="ECO:0007669"/>
    <property type="project" value="UniProtKB-SubCell"/>
</dbReference>